<evidence type="ECO:0000313" key="1">
    <source>
        <dbReference type="EMBL" id="AUN97768.1"/>
    </source>
</evidence>
<dbReference type="Proteomes" id="UP000235584">
    <property type="component" value="Chromosome"/>
</dbReference>
<name>A0A2K9NQI4_BACTC</name>
<keyword evidence="2" id="KW-1185">Reference proteome</keyword>
<dbReference type="KEGG" id="bsto:C0V70_06505"/>
<reference evidence="1 2" key="1">
    <citation type="submission" date="2018-01" db="EMBL/GenBank/DDBJ databases">
        <title>Complete genome sequence of Bacteriovorax stolpii DSM12778.</title>
        <authorList>
            <person name="Tang B."/>
            <person name="Chang J."/>
        </authorList>
    </citation>
    <scope>NUCLEOTIDE SEQUENCE [LARGE SCALE GENOMIC DNA]</scope>
    <source>
        <strain evidence="1 2">DSM 12778</strain>
    </source>
</reference>
<organism evidence="1 2">
    <name type="scientific">Bacteriovorax stolpii</name>
    <name type="common">Bdellovibrio stolpii</name>
    <dbReference type="NCBI Taxonomy" id="960"/>
    <lineage>
        <taxon>Bacteria</taxon>
        <taxon>Pseudomonadati</taxon>
        <taxon>Bdellovibrionota</taxon>
        <taxon>Bacteriovoracia</taxon>
        <taxon>Bacteriovoracales</taxon>
        <taxon>Bacteriovoracaceae</taxon>
        <taxon>Bacteriovorax</taxon>
    </lineage>
</organism>
<evidence type="ECO:0000313" key="2">
    <source>
        <dbReference type="Proteomes" id="UP000235584"/>
    </source>
</evidence>
<accession>A0A2K9NQI4</accession>
<dbReference type="EMBL" id="CP025704">
    <property type="protein sequence ID" value="AUN97768.1"/>
    <property type="molecule type" value="Genomic_DNA"/>
</dbReference>
<sequence>MKTSKITLLLAVLFFFTSCASRPKLYPNDTLRTKGKVASEADIDRCIKDAETYLDSSEGKKIAKSAGFGAMVGGAMGAVAGAFTGDIGGGLAQGAAIGGAGGAVSGTLSPDEIKRRYVNQCLADKGYHVIGWD</sequence>
<dbReference type="PROSITE" id="PS51257">
    <property type="entry name" value="PROKAR_LIPOPROTEIN"/>
    <property type="match status" value="1"/>
</dbReference>
<gene>
    <name evidence="1" type="ORF">C0V70_06505</name>
</gene>
<dbReference type="RefSeq" id="WP_102243061.1">
    <property type="nucleotide sequence ID" value="NZ_CP025704.1"/>
</dbReference>
<protein>
    <submittedName>
        <fullName evidence="1">Cell envelope biogenesis protein OmpA</fullName>
    </submittedName>
</protein>
<proteinExistence type="predicted"/>
<dbReference type="AlphaFoldDB" id="A0A2K9NQI4"/>